<proteinExistence type="predicted"/>
<dbReference type="PANTHER" id="PTHR36966:SF1">
    <property type="entry name" value="REP-ASSOCIATED TYROSINE TRANSPOSASE"/>
    <property type="match status" value="1"/>
</dbReference>
<dbReference type="RefSeq" id="WP_210220048.1">
    <property type="nucleotide sequence ID" value="NZ_CP072793.1"/>
</dbReference>
<dbReference type="SUPFAM" id="SSF143422">
    <property type="entry name" value="Transposase IS200-like"/>
    <property type="match status" value="1"/>
</dbReference>
<name>A0A975FBL1_9GAMM</name>
<evidence type="ECO:0000313" key="2">
    <source>
        <dbReference type="EMBL" id="QTR54568.1"/>
    </source>
</evidence>
<feature type="domain" description="Transposase IS200-like" evidence="1">
    <location>
        <begin position="33"/>
        <end position="179"/>
    </location>
</feature>
<dbReference type="InterPro" id="IPR002686">
    <property type="entry name" value="Transposase_17"/>
</dbReference>
<dbReference type="GO" id="GO:0043565">
    <property type="term" value="F:sequence-specific DNA binding"/>
    <property type="evidence" value="ECO:0007669"/>
    <property type="project" value="TreeGrafter"/>
</dbReference>
<reference evidence="2" key="1">
    <citation type="submission" date="2021-04" db="EMBL/GenBank/DDBJ databases">
        <title>Genomics, taxonomy and metabolism of representatives of sulfur bacteria of the genus Thiothrix: Thiothrix fructosivorans QT, Thiothrix unzii A1T and three new species, Thiothrix subterranea sp. nov., Thiothrix litoralis sp. nov. and 'Candidatus Thiothrix anitrata' sp. nov.</title>
        <authorList>
            <person name="Ravin N.V."/>
            <person name="Smolyakov D."/>
            <person name="Rudenko T.S."/>
            <person name="Mardanov A.V."/>
            <person name="Beletsky A.V."/>
            <person name="Markov N.D."/>
            <person name="Fomenkov A.I."/>
            <person name="Roberts R.J."/>
            <person name="Karnachuk O.V."/>
            <person name="Novikov A."/>
            <person name="Grabovich M.Y."/>
        </authorList>
    </citation>
    <scope>NUCLEOTIDE SEQUENCE</scope>
    <source>
        <strain evidence="2">A1</strain>
    </source>
</reference>
<protein>
    <submittedName>
        <fullName evidence="2">Transposase</fullName>
    </submittedName>
</protein>
<dbReference type="InterPro" id="IPR052715">
    <property type="entry name" value="RAYT_transposase"/>
</dbReference>
<dbReference type="AlphaFoldDB" id="A0A975FBL1"/>
<keyword evidence="3" id="KW-1185">Reference proteome</keyword>
<dbReference type="GO" id="GO:0004803">
    <property type="term" value="F:transposase activity"/>
    <property type="evidence" value="ECO:0007669"/>
    <property type="project" value="InterPro"/>
</dbReference>
<sequence>MVESTIYKNKPMLRYDPTIHHRRSIRLKGYDYSQQGAYFLTLCVQHRECLFGEISDGVMRLNEFGEIVLTEWQASAHIRTEIELGEFVVMPNHFHAIVFINVGATGSSPIPILNTNISVKGPKSASIGALMSGFKSSVTKQINVLRATPRVPVWQRNYWEHIIRDERSMLEFSTYIENNPFRWKEDSLFAVR</sequence>
<organism evidence="2 3">
    <name type="scientific">Thiothrix unzii</name>
    <dbReference type="NCBI Taxonomy" id="111769"/>
    <lineage>
        <taxon>Bacteria</taxon>
        <taxon>Pseudomonadati</taxon>
        <taxon>Pseudomonadota</taxon>
        <taxon>Gammaproteobacteria</taxon>
        <taxon>Thiotrichales</taxon>
        <taxon>Thiotrichaceae</taxon>
        <taxon>Thiothrix</taxon>
    </lineage>
</organism>
<dbReference type="GO" id="GO:0006313">
    <property type="term" value="P:DNA transposition"/>
    <property type="evidence" value="ECO:0007669"/>
    <property type="project" value="InterPro"/>
</dbReference>
<dbReference type="EMBL" id="CP072793">
    <property type="protein sequence ID" value="QTR54568.1"/>
    <property type="molecule type" value="Genomic_DNA"/>
</dbReference>
<dbReference type="KEGG" id="tun:J9260_05630"/>
<dbReference type="SMART" id="SM01321">
    <property type="entry name" value="Y1_Tnp"/>
    <property type="match status" value="1"/>
</dbReference>
<dbReference type="Proteomes" id="UP000672009">
    <property type="component" value="Chromosome"/>
</dbReference>
<dbReference type="PANTHER" id="PTHR36966">
    <property type="entry name" value="REP-ASSOCIATED TYROSINE TRANSPOSASE"/>
    <property type="match status" value="1"/>
</dbReference>
<dbReference type="InterPro" id="IPR036515">
    <property type="entry name" value="Transposase_17_sf"/>
</dbReference>
<accession>A0A975FBL1</accession>
<dbReference type="Gene3D" id="3.30.70.1290">
    <property type="entry name" value="Transposase IS200-like"/>
    <property type="match status" value="1"/>
</dbReference>
<gene>
    <name evidence="2" type="ORF">J9260_05630</name>
</gene>
<evidence type="ECO:0000313" key="3">
    <source>
        <dbReference type="Proteomes" id="UP000672009"/>
    </source>
</evidence>
<evidence type="ECO:0000259" key="1">
    <source>
        <dbReference type="SMART" id="SM01321"/>
    </source>
</evidence>